<dbReference type="RefSeq" id="WP_015797802.1">
    <property type="nucleotide sequence ID" value="NC_013124.1"/>
</dbReference>
<dbReference type="eggNOG" id="COG2386">
    <property type="taxonomic scope" value="Bacteria"/>
</dbReference>
<reference evidence="9 10" key="1">
    <citation type="journal article" date="2009" name="Stand. Genomic Sci.">
        <title>Complete genome sequence of Acidimicrobium ferrooxidans type strain (ICP).</title>
        <authorList>
            <person name="Clum A."/>
            <person name="Nolan M."/>
            <person name="Lang E."/>
            <person name="Glavina Del Rio T."/>
            <person name="Tice H."/>
            <person name="Copeland A."/>
            <person name="Cheng J.F."/>
            <person name="Lucas S."/>
            <person name="Chen F."/>
            <person name="Bruce D."/>
            <person name="Goodwin L."/>
            <person name="Pitluck S."/>
            <person name="Ivanova N."/>
            <person name="Mavrommatis K."/>
            <person name="Mikhailova N."/>
            <person name="Pati A."/>
            <person name="Chen A."/>
            <person name="Palaniappan K."/>
            <person name="Goker M."/>
            <person name="Spring S."/>
            <person name="Land M."/>
            <person name="Hauser L."/>
            <person name="Chang Y.J."/>
            <person name="Jeffries C.C."/>
            <person name="Chain P."/>
            <person name="Bristow J."/>
            <person name="Eisen J.A."/>
            <person name="Markowitz V."/>
            <person name="Hugenholtz P."/>
            <person name="Kyrpides N.C."/>
            <person name="Klenk H.P."/>
            <person name="Lapidus A."/>
        </authorList>
    </citation>
    <scope>NUCLEOTIDE SEQUENCE [LARGE SCALE GENOMIC DNA]</scope>
    <source>
        <strain evidence="10">DSM 10331 / JCM 15462 / NBRC 103882 / ICP</strain>
    </source>
</reference>
<dbReference type="Proteomes" id="UP000000771">
    <property type="component" value="Chromosome"/>
</dbReference>
<evidence type="ECO:0000256" key="8">
    <source>
        <dbReference type="SAM" id="Phobius"/>
    </source>
</evidence>
<sequence>MLKVAVAVWRKDLGIEWRTRVLLNQVVPVTLVIVVLFGFGLGADDPLLRAALPGLYWVSVFFGMTLAVARGAAIEAEAGAGELWRLMDVPRAGVYLGKVLAVATWGVVIEVVTAAAAAILFSAPLGHPLLLAAAALLADLGVAAVGVVLAQLATGERAAESLLPLLTLPVVSPVLLAAATVWSEGLAHHASLATPWVEVLVAFSCIYLIVGMLVYGVVLEG</sequence>
<evidence type="ECO:0000313" key="9">
    <source>
        <dbReference type="EMBL" id="ACU53301.1"/>
    </source>
</evidence>
<evidence type="ECO:0000256" key="4">
    <source>
        <dbReference type="ARBA" id="ARBA00022692"/>
    </source>
</evidence>
<evidence type="ECO:0000313" key="10">
    <source>
        <dbReference type="Proteomes" id="UP000000771"/>
    </source>
</evidence>
<feature type="transmembrane region" description="Helical" evidence="8">
    <location>
        <begin position="21"/>
        <end position="43"/>
    </location>
</feature>
<dbReference type="KEGG" id="afo:Afer_0333"/>
<dbReference type="InterPro" id="IPR003544">
    <property type="entry name" value="Cyt_c_biogenesis_CcmB"/>
</dbReference>
<dbReference type="STRING" id="525909.Afer_0333"/>
<keyword evidence="7 8" id="KW-0472">Membrane</keyword>
<feature type="transmembrane region" description="Helical" evidence="8">
    <location>
        <begin position="129"/>
        <end position="150"/>
    </location>
</feature>
<accession>C7M2Q7</accession>
<protein>
    <submittedName>
        <fullName evidence="9">Cytochrome c-type biogenesis protein CcmB</fullName>
    </submittedName>
</protein>
<dbReference type="OrthoDB" id="9812809at2"/>
<feature type="transmembrane region" description="Helical" evidence="8">
    <location>
        <begin position="162"/>
        <end position="183"/>
    </location>
</feature>
<gene>
    <name evidence="9" type="ordered locus">Afer_0333</name>
</gene>
<dbReference type="GO" id="GO:1903607">
    <property type="term" value="P:cytochrome c biosynthetic process"/>
    <property type="evidence" value="ECO:0007669"/>
    <property type="project" value="TreeGrafter"/>
</dbReference>
<dbReference type="HOGENOM" id="CLU_079069_0_0_11"/>
<organism evidence="9 10">
    <name type="scientific">Acidimicrobium ferrooxidans (strain DSM 10331 / JCM 15462 / NBRC 103882 / ICP)</name>
    <dbReference type="NCBI Taxonomy" id="525909"/>
    <lineage>
        <taxon>Bacteria</taxon>
        <taxon>Bacillati</taxon>
        <taxon>Actinomycetota</taxon>
        <taxon>Acidimicrobiia</taxon>
        <taxon>Acidimicrobiales</taxon>
        <taxon>Acidimicrobiaceae</taxon>
        <taxon>Acidimicrobium</taxon>
    </lineage>
</organism>
<comment type="similarity">
    <text evidence="2">Belongs to the CcmB/CycW/HelB family.</text>
</comment>
<keyword evidence="10" id="KW-1185">Reference proteome</keyword>
<dbReference type="GO" id="GO:0017004">
    <property type="term" value="P:cytochrome complex assembly"/>
    <property type="evidence" value="ECO:0007669"/>
    <property type="project" value="UniProtKB-KW"/>
</dbReference>
<evidence type="ECO:0000256" key="3">
    <source>
        <dbReference type="ARBA" id="ARBA00022448"/>
    </source>
</evidence>
<feature type="transmembrane region" description="Helical" evidence="8">
    <location>
        <begin position="195"/>
        <end position="218"/>
    </location>
</feature>
<dbReference type="AlphaFoldDB" id="C7M2Q7"/>
<dbReference type="GO" id="GO:0005886">
    <property type="term" value="C:plasma membrane"/>
    <property type="evidence" value="ECO:0007669"/>
    <property type="project" value="TreeGrafter"/>
</dbReference>
<dbReference type="PANTHER" id="PTHR30070">
    <property type="entry name" value="HEME EXPORTER PROTEIN B"/>
    <property type="match status" value="1"/>
</dbReference>
<evidence type="ECO:0000256" key="7">
    <source>
        <dbReference type="ARBA" id="ARBA00023136"/>
    </source>
</evidence>
<evidence type="ECO:0000256" key="2">
    <source>
        <dbReference type="ARBA" id="ARBA00010544"/>
    </source>
</evidence>
<keyword evidence="6 8" id="KW-1133">Transmembrane helix</keyword>
<evidence type="ECO:0000256" key="1">
    <source>
        <dbReference type="ARBA" id="ARBA00004141"/>
    </source>
</evidence>
<feature type="transmembrane region" description="Helical" evidence="8">
    <location>
        <begin position="55"/>
        <end position="74"/>
    </location>
</feature>
<feature type="transmembrane region" description="Helical" evidence="8">
    <location>
        <begin position="95"/>
        <end position="123"/>
    </location>
</feature>
<dbReference type="EMBL" id="CP001631">
    <property type="protein sequence ID" value="ACU53301.1"/>
    <property type="molecule type" value="Genomic_DNA"/>
</dbReference>
<dbReference type="PANTHER" id="PTHR30070:SF1">
    <property type="entry name" value="CYTOCHROME C BIOGENESIS B-RELATED"/>
    <property type="match status" value="1"/>
</dbReference>
<proteinExistence type="inferred from homology"/>
<keyword evidence="3" id="KW-0813">Transport</keyword>
<dbReference type="GO" id="GO:0015232">
    <property type="term" value="F:heme transmembrane transporter activity"/>
    <property type="evidence" value="ECO:0007669"/>
    <property type="project" value="InterPro"/>
</dbReference>
<name>C7M2Q7_ACIFD</name>
<evidence type="ECO:0000256" key="5">
    <source>
        <dbReference type="ARBA" id="ARBA00022748"/>
    </source>
</evidence>
<dbReference type="PRINTS" id="PR01414">
    <property type="entry name" value="CCMBBIOGNSIS"/>
</dbReference>
<evidence type="ECO:0000256" key="6">
    <source>
        <dbReference type="ARBA" id="ARBA00022989"/>
    </source>
</evidence>
<dbReference type="Pfam" id="PF03379">
    <property type="entry name" value="CcmB"/>
    <property type="match status" value="1"/>
</dbReference>
<keyword evidence="4 8" id="KW-0812">Transmembrane</keyword>
<keyword evidence="5" id="KW-0201">Cytochrome c-type biogenesis</keyword>
<comment type="subcellular location">
    <subcellularLocation>
        <location evidence="1">Membrane</location>
        <topology evidence="1">Multi-pass membrane protein</topology>
    </subcellularLocation>
</comment>